<evidence type="ECO:0000256" key="1">
    <source>
        <dbReference type="ARBA" id="ARBA00010928"/>
    </source>
</evidence>
<evidence type="ECO:0000313" key="5">
    <source>
        <dbReference type="EMBL" id="TNC48029.1"/>
    </source>
</evidence>
<dbReference type="PANTHER" id="PTHR22604:SF105">
    <property type="entry name" value="TRANS-1,2-DIHYDROBENZENE-1,2-DIOL DEHYDROGENASE"/>
    <property type="match status" value="1"/>
</dbReference>
<reference evidence="5 6" key="1">
    <citation type="submission" date="2019-06" db="EMBL/GenBank/DDBJ databases">
        <title>YIM 131921 draft genome.</title>
        <authorList>
            <person name="Jiang L."/>
        </authorList>
    </citation>
    <scope>NUCLEOTIDE SEQUENCE [LARGE SCALE GENOMIC DNA]</scope>
    <source>
        <strain evidence="5 6">YIM 131921</strain>
    </source>
</reference>
<gene>
    <name evidence="5" type="ORF">FHG66_15420</name>
</gene>
<feature type="domain" description="GFO/IDH/MocA-like oxidoreductase" evidence="4">
    <location>
        <begin position="134"/>
        <end position="247"/>
    </location>
</feature>
<keyword evidence="6" id="KW-1185">Reference proteome</keyword>
<dbReference type="SUPFAM" id="SSF55347">
    <property type="entry name" value="Glyceraldehyde-3-phosphate dehydrogenase-like, C-terminal domain"/>
    <property type="match status" value="1"/>
</dbReference>
<dbReference type="RefSeq" id="WP_139077956.1">
    <property type="nucleotide sequence ID" value="NZ_VDFU01000020.1"/>
</dbReference>
<comment type="caution">
    <text evidence="5">The sequence shown here is derived from an EMBL/GenBank/DDBJ whole genome shotgun (WGS) entry which is preliminary data.</text>
</comment>
<dbReference type="Gene3D" id="3.30.360.10">
    <property type="entry name" value="Dihydrodipicolinate Reductase, domain 2"/>
    <property type="match status" value="1"/>
</dbReference>
<evidence type="ECO:0000256" key="2">
    <source>
        <dbReference type="ARBA" id="ARBA00023002"/>
    </source>
</evidence>
<dbReference type="PANTHER" id="PTHR22604">
    <property type="entry name" value="OXIDOREDUCTASES"/>
    <property type="match status" value="1"/>
</dbReference>
<evidence type="ECO:0000259" key="3">
    <source>
        <dbReference type="Pfam" id="PF01408"/>
    </source>
</evidence>
<dbReference type="Gene3D" id="3.40.50.720">
    <property type="entry name" value="NAD(P)-binding Rossmann-like Domain"/>
    <property type="match status" value="1"/>
</dbReference>
<dbReference type="EMBL" id="VDFU01000020">
    <property type="protein sequence ID" value="TNC48029.1"/>
    <property type="molecule type" value="Genomic_DNA"/>
</dbReference>
<dbReference type="InterPro" id="IPR055170">
    <property type="entry name" value="GFO_IDH_MocA-like_dom"/>
</dbReference>
<accession>A0A5C4MSV6</accession>
<organism evidence="5 6">
    <name type="scientific">Rubellimicrobium rubrum</name>
    <dbReference type="NCBI Taxonomy" id="2585369"/>
    <lineage>
        <taxon>Bacteria</taxon>
        <taxon>Pseudomonadati</taxon>
        <taxon>Pseudomonadota</taxon>
        <taxon>Alphaproteobacteria</taxon>
        <taxon>Rhodobacterales</taxon>
        <taxon>Roseobacteraceae</taxon>
        <taxon>Rubellimicrobium</taxon>
    </lineage>
</organism>
<evidence type="ECO:0000313" key="6">
    <source>
        <dbReference type="Proteomes" id="UP000305887"/>
    </source>
</evidence>
<dbReference type="SUPFAM" id="SSF51735">
    <property type="entry name" value="NAD(P)-binding Rossmann-fold domains"/>
    <property type="match status" value="1"/>
</dbReference>
<feature type="domain" description="Gfo/Idh/MocA-like oxidoreductase N-terminal" evidence="3">
    <location>
        <begin position="5"/>
        <end position="122"/>
    </location>
</feature>
<dbReference type="Proteomes" id="UP000305887">
    <property type="component" value="Unassembled WGS sequence"/>
</dbReference>
<sequence>MQKPVRWGVLGAANFAREHMARAIHAAEGAAFYALATSSPEKAEPFQAFAPGLKVLSGYDALLSDPDVDAVYIPLPNHLHVEWSLRAIEAGKHVLCEKPITMHASEFDRLIAARDGSGLLVAEAFMIVHHPQWIRARQLVQSGAIGELRHVSAEFSFNLTDMGNIRNKPETGGGALGDIGVYIFGAARFVTGQEPARIRSANVQRDNGVDVYVQVMAEFPGFDYSGMVSMRLHNRQEVLFHGTKGVLRVAYAPFNANVHDVAQIILETGGNLRQVERFAGLNHYVLQVENFGRSIRQGAPYPCPLEFSRGTQVMIDMVLEAEKAAA</sequence>
<dbReference type="InterPro" id="IPR036291">
    <property type="entry name" value="NAD(P)-bd_dom_sf"/>
</dbReference>
<dbReference type="InterPro" id="IPR000683">
    <property type="entry name" value="Gfo/Idh/MocA-like_OxRdtase_N"/>
</dbReference>
<dbReference type="OrthoDB" id="9792935at2"/>
<dbReference type="Pfam" id="PF22725">
    <property type="entry name" value="GFO_IDH_MocA_C3"/>
    <property type="match status" value="1"/>
</dbReference>
<dbReference type="GO" id="GO:0000166">
    <property type="term" value="F:nucleotide binding"/>
    <property type="evidence" value="ECO:0007669"/>
    <property type="project" value="InterPro"/>
</dbReference>
<dbReference type="GO" id="GO:0016491">
    <property type="term" value="F:oxidoreductase activity"/>
    <property type="evidence" value="ECO:0007669"/>
    <property type="project" value="UniProtKB-KW"/>
</dbReference>
<protein>
    <submittedName>
        <fullName evidence="5">Gfo/Idh/MocA family oxidoreductase</fullName>
    </submittedName>
</protein>
<evidence type="ECO:0000259" key="4">
    <source>
        <dbReference type="Pfam" id="PF22725"/>
    </source>
</evidence>
<proteinExistence type="inferred from homology"/>
<keyword evidence="2" id="KW-0560">Oxidoreductase</keyword>
<dbReference type="AlphaFoldDB" id="A0A5C4MSV6"/>
<comment type="similarity">
    <text evidence="1">Belongs to the Gfo/Idh/MocA family.</text>
</comment>
<name>A0A5C4MSV6_9RHOB</name>
<dbReference type="InterPro" id="IPR050984">
    <property type="entry name" value="Gfo/Idh/MocA_domain"/>
</dbReference>
<dbReference type="Pfam" id="PF01408">
    <property type="entry name" value="GFO_IDH_MocA"/>
    <property type="match status" value="1"/>
</dbReference>